<dbReference type="InterPro" id="IPR001507">
    <property type="entry name" value="ZP_dom"/>
</dbReference>
<dbReference type="GO" id="GO:0006388">
    <property type="term" value="P:tRNA splicing, via endonucleolytic cleavage and ligation"/>
    <property type="evidence" value="ECO:0007669"/>
    <property type="project" value="TreeGrafter"/>
</dbReference>
<dbReference type="EMBL" id="LIAE01007825">
    <property type="protein sequence ID" value="PAV76734.1"/>
    <property type="molecule type" value="Genomic_DNA"/>
</dbReference>
<dbReference type="InterPro" id="IPR023572">
    <property type="entry name" value="Archease_dom"/>
</dbReference>
<evidence type="ECO:0000256" key="1">
    <source>
        <dbReference type="ARBA" id="ARBA00007963"/>
    </source>
</evidence>
<proteinExistence type="inferred from homology"/>
<evidence type="ECO:0000256" key="3">
    <source>
        <dbReference type="ARBA" id="ARBA00022723"/>
    </source>
</evidence>
<name>A0A2A2KRZ5_9BILA</name>
<feature type="non-terminal residue" evidence="7">
    <location>
        <position position="358"/>
    </location>
</feature>
<dbReference type="InterPro" id="IPR056953">
    <property type="entry name" value="CUT_N"/>
</dbReference>
<evidence type="ECO:0000256" key="5">
    <source>
        <dbReference type="SAM" id="MobiDB-lite"/>
    </source>
</evidence>
<evidence type="ECO:0000256" key="4">
    <source>
        <dbReference type="ARBA" id="ARBA00022837"/>
    </source>
</evidence>
<reference evidence="7 8" key="1">
    <citation type="journal article" date="2017" name="Curr. Biol.">
        <title>Genome architecture and evolution of a unichromosomal asexual nematode.</title>
        <authorList>
            <person name="Fradin H."/>
            <person name="Zegar C."/>
            <person name="Gutwein M."/>
            <person name="Lucas J."/>
            <person name="Kovtun M."/>
            <person name="Corcoran D."/>
            <person name="Baugh L.R."/>
            <person name="Kiontke K."/>
            <person name="Gunsalus K."/>
            <person name="Fitch D.H."/>
            <person name="Piano F."/>
        </authorList>
    </citation>
    <scope>NUCLEOTIDE SEQUENCE [LARGE SCALE GENOMIC DNA]</scope>
    <source>
        <strain evidence="7">PF1309</strain>
    </source>
</reference>
<keyword evidence="2" id="KW-0819">tRNA processing</keyword>
<dbReference type="PANTHER" id="PTHR12682">
    <property type="entry name" value="ARCHEASE"/>
    <property type="match status" value="1"/>
</dbReference>
<evidence type="ECO:0000256" key="2">
    <source>
        <dbReference type="ARBA" id="ARBA00022694"/>
    </source>
</evidence>
<evidence type="ECO:0000259" key="6">
    <source>
        <dbReference type="PROSITE" id="PS51034"/>
    </source>
</evidence>
<dbReference type="InterPro" id="IPR002804">
    <property type="entry name" value="Archease"/>
</dbReference>
<dbReference type="Pfam" id="PF25057">
    <property type="entry name" value="CUT_N"/>
    <property type="match status" value="1"/>
</dbReference>
<sequence>MSRDGEVEAGDSNSVTNDRKRGSGDDSENENSEPTSKKKLKINDNDISTSLVTSKEEIERRRFEYLDHPADIQIHSWGKDFGEAAATAITAMYGYMTNLSSVDSAYEIFFEAKGRDKETLLYAMMHEALANFQAEPFFIGNKVEVISIEEDETNGFTATFKASGESFDLDKHPQEADIKAITYSNMQILEKPDESKCSAEVECSENTIEIVFITEDVFQGRIYAIGHANDSRCVSRDIGKRTTSIIINKNECGVEIRRTTNPSMIIASVKIMLSFHRDFVTKVDRGYEISCIYTHGGDTVEYPIQVATPSLASFTAIADLPHCIYEVLDPQTGLPAELVSVGSRLLHRWNCETPTPGE</sequence>
<feature type="domain" description="ZP" evidence="6">
    <location>
        <begin position="202"/>
        <end position="358"/>
    </location>
</feature>
<dbReference type="STRING" id="2018661.A0A2A2KRZ5"/>
<evidence type="ECO:0000313" key="8">
    <source>
        <dbReference type="Proteomes" id="UP000218231"/>
    </source>
</evidence>
<protein>
    <recommendedName>
        <fullName evidence="6">ZP domain-containing protein</fullName>
    </recommendedName>
</protein>
<dbReference type="GO" id="GO:0046872">
    <property type="term" value="F:metal ion binding"/>
    <property type="evidence" value="ECO:0007669"/>
    <property type="project" value="UniProtKB-KW"/>
</dbReference>
<comment type="caution">
    <text evidence="7">The sequence shown here is derived from an EMBL/GenBank/DDBJ whole genome shotgun (WGS) entry which is preliminary data.</text>
</comment>
<dbReference type="PROSITE" id="PS51034">
    <property type="entry name" value="ZP_2"/>
    <property type="match status" value="1"/>
</dbReference>
<dbReference type="Gene3D" id="3.55.10.10">
    <property type="entry name" value="Archease domain"/>
    <property type="match status" value="1"/>
</dbReference>
<feature type="region of interest" description="Disordered" evidence="5">
    <location>
        <begin position="1"/>
        <end position="43"/>
    </location>
</feature>
<dbReference type="Proteomes" id="UP000218231">
    <property type="component" value="Unassembled WGS sequence"/>
</dbReference>
<evidence type="ECO:0000313" key="7">
    <source>
        <dbReference type="EMBL" id="PAV76734.1"/>
    </source>
</evidence>
<dbReference type="GO" id="GO:0072669">
    <property type="term" value="C:tRNA-splicing ligase complex"/>
    <property type="evidence" value="ECO:0007669"/>
    <property type="project" value="TreeGrafter"/>
</dbReference>
<gene>
    <name evidence="7" type="ORF">WR25_21056</name>
</gene>
<dbReference type="SUPFAM" id="SSF69819">
    <property type="entry name" value="MTH1598-like"/>
    <property type="match status" value="1"/>
</dbReference>
<dbReference type="Pfam" id="PF01951">
    <property type="entry name" value="Archease"/>
    <property type="match status" value="1"/>
</dbReference>
<dbReference type="AlphaFoldDB" id="A0A2A2KRZ5"/>
<comment type="similarity">
    <text evidence="1">Belongs to the archease family.</text>
</comment>
<keyword evidence="8" id="KW-1185">Reference proteome</keyword>
<organism evidence="7 8">
    <name type="scientific">Diploscapter pachys</name>
    <dbReference type="NCBI Taxonomy" id="2018661"/>
    <lineage>
        <taxon>Eukaryota</taxon>
        <taxon>Metazoa</taxon>
        <taxon>Ecdysozoa</taxon>
        <taxon>Nematoda</taxon>
        <taxon>Chromadorea</taxon>
        <taxon>Rhabditida</taxon>
        <taxon>Rhabditina</taxon>
        <taxon>Rhabditomorpha</taxon>
        <taxon>Rhabditoidea</taxon>
        <taxon>Rhabditidae</taxon>
        <taxon>Diploscapter</taxon>
    </lineage>
</organism>
<dbReference type="InterPro" id="IPR036820">
    <property type="entry name" value="Archease_dom_sf"/>
</dbReference>
<keyword evidence="3" id="KW-0479">Metal-binding</keyword>
<dbReference type="OrthoDB" id="6139674at2759"/>
<dbReference type="PANTHER" id="PTHR12682:SF11">
    <property type="entry name" value="PROTEIN ARCHEASE"/>
    <property type="match status" value="1"/>
</dbReference>
<keyword evidence="4" id="KW-0106">Calcium</keyword>
<accession>A0A2A2KRZ5</accession>